<dbReference type="Proteomes" id="UP001500603">
    <property type="component" value="Unassembled WGS sequence"/>
</dbReference>
<accession>A0ABP9K2D1</accession>
<gene>
    <name evidence="1" type="ORF">GCM10023318_14140</name>
</gene>
<evidence type="ECO:0000313" key="1">
    <source>
        <dbReference type="EMBL" id="GAA5047528.1"/>
    </source>
</evidence>
<proteinExistence type="predicted"/>
<evidence type="ECO:0000313" key="2">
    <source>
        <dbReference type="Proteomes" id="UP001500603"/>
    </source>
</evidence>
<protein>
    <submittedName>
        <fullName evidence="1">Uncharacterized protein</fullName>
    </submittedName>
</protein>
<dbReference type="EMBL" id="BAABJM010000001">
    <property type="protein sequence ID" value="GAA5047528.1"/>
    <property type="molecule type" value="Genomic_DNA"/>
</dbReference>
<sequence length="122" mass="12656">MLADALEHGAADDQAEALTLQAEPADQTVQRRGEHVLIGGMRICLVGASERNAIAANNGDGARGPTGFGGALRRTGFRCHSSLQVSWGMCGAGRVAVVLALACLARTRSAPVAVVYNKLTLE</sequence>
<comment type="caution">
    <text evidence="1">The sequence shown here is derived from an EMBL/GenBank/DDBJ whole genome shotgun (WGS) entry which is preliminary data.</text>
</comment>
<organism evidence="1 2">
    <name type="scientific">Nocardia callitridis</name>
    <dbReference type="NCBI Taxonomy" id="648753"/>
    <lineage>
        <taxon>Bacteria</taxon>
        <taxon>Bacillati</taxon>
        <taxon>Actinomycetota</taxon>
        <taxon>Actinomycetes</taxon>
        <taxon>Mycobacteriales</taxon>
        <taxon>Nocardiaceae</taxon>
        <taxon>Nocardia</taxon>
    </lineage>
</organism>
<keyword evidence="2" id="KW-1185">Reference proteome</keyword>
<name>A0ABP9K2D1_9NOCA</name>
<reference evidence="2" key="1">
    <citation type="journal article" date="2019" name="Int. J. Syst. Evol. Microbiol.">
        <title>The Global Catalogue of Microorganisms (GCM) 10K type strain sequencing project: providing services to taxonomists for standard genome sequencing and annotation.</title>
        <authorList>
            <consortium name="The Broad Institute Genomics Platform"/>
            <consortium name="The Broad Institute Genome Sequencing Center for Infectious Disease"/>
            <person name="Wu L."/>
            <person name="Ma J."/>
        </authorList>
    </citation>
    <scope>NUCLEOTIDE SEQUENCE [LARGE SCALE GENOMIC DNA]</scope>
    <source>
        <strain evidence="2">JCM 18298</strain>
    </source>
</reference>